<accession>A0A1H9S2W6</accession>
<dbReference type="Pfam" id="PF07510">
    <property type="entry name" value="GmrSD_C"/>
    <property type="match status" value="1"/>
</dbReference>
<dbReference type="Proteomes" id="UP000199019">
    <property type="component" value="Unassembled WGS sequence"/>
</dbReference>
<proteinExistence type="predicted"/>
<organism evidence="3 4">
    <name type="scientific">Pedococcus cremeus</name>
    <dbReference type="NCBI Taxonomy" id="587636"/>
    <lineage>
        <taxon>Bacteria</taxon>
        <taxon>Bacillati</taxon>
        <taxon>Actinomycetota</taxon>
        <taxon>Actinomycetes</taxon>
        <taxon>Micrococcales</taxon>
        <taxon>Intrasporangiaceae</taxon>
        <taxon>Pedococcus</taxon>
    </lineage>
</organism>
<protein>
    <recommendedName>
        <fullName evidence="2">GmrSD restriction endonucleases C-terminal domain-containing protein</fullName>
    </recommendedName>
</protein>
<gene>
    <name evidence="3" type="ORF">SAMN05216199_1225</name>
</gene>
<reference evidence="4" key="1">
    <citation type="submission" date="2016-10" db="EMBL/GenBank/DDBJ databases">
        <authorList>
            <person name="Varghese N."/>
            <person name="Submissions S."/>
        </authorList>
    </citation>
    <scope>NUCLEOTIDE SEQUENCE [LARGE SCALE GENOMIC DNA]</scope>
    <source>
        <strain evidence="4">CGMCC 1.6963</strain>
    </source>
</reference>
<evidence type="ECO:0000256" key="1">
    <source>
        <dbReference type="SAM" id="MobiDB-lite"/>
    </source>
</evidence>
<dbReference type="InterPro" id="IPR011089">
    <property type="entry name" value="GmrSD_C"/>
</dbReference>
<dbReference type="EMBL" id="FOHB01000001">
    <property type="protein sequence ID" value="SER78965.1"/>
    <property type="molecule type" value="Genomic_DNA"/>
</dbReference>
<dbReference type="AlphaFoldDB" id="A0A1H9S2W6"/>
<dbReference type="PANTHER" id="PTHR24094">
    <property type="entry name" value="SECRETED PROTEIN"/>
    <property type="match status" value="1"/>
</dbReference>
<evidence type="ECO:0000313" key="3">
    <source>
        <dbReference type="EMBL" id="SER78965.1"/>
    </source>
</evidence>
<feature type="domain" description="GmrSD restriction endonucleases C-terminal" evidence="2">
    <location>
        <begin position="115"/>
        <end position="252"/>
    </location>
</feature>
<evidence type="ECO:0000259" key="2">
    <source>
        <dbReference type="Pfam" id="PF07510"/>
    </source>
</evidence>
<name>A0A1H9S2W6_9MICO</name>
<feature type="region of interest" description="Disordered" evidence="1">
    <location>
        <begin position="40"/>
        <end position="76"/>
    </location>
</feature>
<keyword evidence="4" id="KW-1185">Reference proteome</keyword>
<sequence>MTRIDALMPAPSPSRRAWLLACGLLLLVGLVWPGLAGTAHPADPAGRPSPPSSSGPSAPASGPSSPSSSPAAAPRAGTALAALAGLPVKGRAPRTGYAREQFAPAWSDTDHNGCDTRNDVLRRDLTAYTLKAGTHGCVVLRGTLHDPYTGDTVAFVRGRTTSSRVQVDHVVALSDAWQKGAQQLPAARRTAIANDPLNLLAVGGSVNQGKSDGDAATWLPPRRSFRCAYVARQVAVKQRYGLWVTAAERDAVRRVLTACPGQPLPR</sequence>
<evidence type="ECO:0000313" key="4">
    <source>
        <dbReference type="Proteomes" id="UP000199019"/>
    </source>
</evidence>
<dbReference type="STRING" id="587636.SAMN05216199_1225"/>
<dbReference type="PANTHER" id="PTHR24094:SF15">
    <property type="entry name" value="AMP-DEPENDENT SYNTHETASE_LIGASE DOMAIN-CONTAINING PROTEIN-RELATED"/>
    <property type="match status" value="1"/>
</dbReference>
<feature type="compositionally biased region" description="Low complexity" evidence="1">
    <location>
        <begin position="54"/>
        <end position="76"/>
    </location>
</feature>